<keyword evidence="11 19" id="KW-0460">Magnesium</keyword>
<evidence type="ECO:0000256" key="14">
    <source>
        <dbReference type="ARBA" id="ARBA00025228"/>
    </source>
</evidence>
<dbReference type="AlphaFoldDB" id="A0A0K6ITW5"/>
<evidence type="ECO:0000256" key="18">
    <source>
        <dbReference type="ARBA" id="ARBA00049504"/>
    </source>
</evidence>
<evidence type="ECO:0000256" key="2">
    <source>
        <dbReference type="ARBA" id="ARBA00004651"/>
    </source>
</evidence>
<proteinExistence type="inferred from homology"/>
<comment type="similarity">
    <text evidence="4 19">Belongs to the CobS family.</text>
</comment>
<dbReference type="PANTHER" id="PTHR34148:SF1">
    <property type="entry name" value="ADENOSYLCOBINAMIDE-GDP RIBAZOLETRANSFERASE"/>
    <property type="match status" value="1"/>
</dbReference>
<keyword evidence="8 19" id="KW-0169">Cobalamin biosynthesis</keyword>
<evidence type="ECO:0000256" key="11">
    <source>
        <dbReference type="ARBA" id="ARBA00022842"/>
    </source>
</evidence>
<sequence length="259" mass="26817">MIRTLFLRFVAALQFFTRLPLPRDLPQVPIHQSGAIGFFPWTGIVVGLLCGAVLLLTRWLWPPEVAAVLAVAAAVALTGALHEDGLSDTVDGFGAGWDRMHILAIMKDVRLGNYGATALILALAARIALTAAIAVRLDGVAILAALMAAHAVSRGTVLVPMLALPYARAEDATSRAKPVVQGLDGTARLTAALGVLAPLALLPPPVALAGLAAAGATGAAWTRLCARRLGGYTGDVLGAVQQTGEIAFLLGILAAWKFI</sequence>
<organism evidence="20 21">
    <name type="scientific">Tepidiphilus thermophilus</name>
    <dbReference type="NCBI Taxonomy" id="876478"/>
    <lineage>
        <taxon>Bacteria</taxon>
        <taxon>Pseudomonadati</taxon>
        <taxon>Pseudomonadota</taxon>
        <taxon>Hydrogenophilia</taxon>
        <taxon>Hydrogenophilales</taxon>
        <taxon>Hydrogenophilaceae</taxon>
        <taxon>Tepidiphilus</taxon>
    </lineage>
</organism>
<reference evidence="21" key="1">
    <citation type="submission" date="2015-08" db="EMBL/GenBank/DDBJ databases">
        <authorList>
            <person name="Babu N.S."/>
            <person name="Beckwith C.J."/>
            <person name="Beseler K.G."/>
            <person name="Brison A."/>
            <person name="Carone J.V."/>
            <person name="Caskin T.P."/>
            <person name="Diamond M."/>
            <person name="Durham M.E."/>
            <person name="Foxe J.M."/>
            <person name="Go M."/>
            <person name="Henderson B.A."/>
            <person name="Jones I.B."/>
            <person name="McGettigan J.A."/>
            <person name="Micheletti S.J."/>
            <person name="Nasrallah M.E."/>
            <person name="Ortiz D."/>
            <person name="Piller C.R."/>
            <person name="Privatt S.R."/>
            <person name="Schneider S.L."/>
            <person name="Sharp S."/>
            <person name="Smith T.C."/>
            <person name="Stanton J.D."/>
            <person name="Ullery H.E."/>
            <person name="Wilson R.J."/>
            <person name="Serrano M.G."/>
            <person name="Buck G."/>
            <person name="Lee V."/>
            <person name="Wang Y."/>
            <person name="Carvalho R."/>
            <person name="Voegtly L."/>
            <person name="Shi R."/>
            <person name="Duckworth R."/>
            <person name="Johnson A."/>
            <person name="Loviza R."/>
            <person name="Walstead R."/>
            <person name="Shah Z."/>
            <person name="Kiflezghi M."/>
            <person name="Wade K."/>
            <person name="Ball S.L."/>
            <person name="Bradley K.W."/>
            <person name="Asai D.J."/>
            <person name="Bowman C.A."/>
            <person name="Russell D.A."/>
            <person name="Pope W.H."/>
            <person name="Jacobs-Sera D."/>
            <person name="Hendrix R.W."/>
            <person name="Hatfull G.F."/>
        </authorList>
    </citation>
    <scope>NUCLEOTIDE SEQUENCE [LARGE SCALE GENOMIC DNA]</scope>
    <source>
        <strain evidence="21">JCM 19170</strain>
    </source>
</reference>
<dbReference type="GO" id="GO:0051073">
    <property type="term" value="F:adenosylcobinamide-GDP ribazoletransferase activity"/>
    <property type="evidence" value="ECO:0007669"/>
    <property type="project" value="UniProtKB-UniRule"/>
</dbReference>
<feature type="transmembrane region" description="Helical" evidence="19">
    <location>
        <begin position="114"/>
        <end position="135"/>
    </location>
</feature>
<evidence type="ECO:0000256" key="17">
    <source>
        <dbReference type="ARBA" id="ARBA00048623"/>
    </source>
</evidence>
<dbReference type="GO" id="GO:0009236">
    <property type="term" value="P:cobalamin biosynthetic process"/>
    <property type="evidence" value="ECO:0007669"/>
    <property type="project" value="UniProtKB-UniRule"/>
</dbReference>
<keyword evidence="9 19" id="KW-0808">Transferase</keyword>
<dbReference type="GO" id="GO:0008818">
    <property type="term" value="F:cobalamin 5'-phosphate synthase activity"/>
    <property type="evidence" value="ECO:0007669"/>
    <property type="project" value="UniProtKB-UniRule"/>
</dbReference>
<dbReference type="Proteomes" id="UP000182108">
    <property type="component" value="Unassembled WGS sequence"/>
</dbReference>
<dbReference type="EMBL" id="CYHH01000004">
    <property type="protein sequence ID" value="CUB06767.1"/>
    <property type="molecule type" value="Genomic_DNA"/>
</dbReference>
<name>A0A0K6ITW5_9PROT</name>
<feature type="transmembrane region" description="Helical" evidence="19">
    <location>
        <begin position="65"/>
        <end position="82"/>
    </location>
</feature>
<dbReference type="GO" id="GO:0005886">
    <property type="term" value="C:plasma membrane"/>
    <property type="evidence" value="ECO:0007669"/>
    <property type="project" value="UniProtKB-SubCell"/>
</dbReference>
<comment type="cofactor">
    <cofactor evidence="1 19">
        <name>Mg(2+)</name>
        <dbReference type="ChEBI" id="CHEBI:18420"/>
    </cofactor>
</comment>
<keyword evidence="12 19" id="KW-1133">Transmembrane helix</keyword>
<evidence type="ECO:0000313" key="21">
    <source>
        <dbReference type="Proteomes" id="UP000182108"/>
    </source>
</evidence>
<evidence type="ECO:0000256" key="19">
    <source>
        <dbReference type="HAMAP-Rule" id="MF_00719"/>
    </source>
</evidence>
<comment type="catalytic activity">
    <reaction evidence="18 19">
        <text>alpha-ribazole 5'-phosphate + adenosylcob(III)inamide-GDP = adenosylcob(III)alamin 5'-phosphate + GMP + H(+)</text>
        <dbReference type="Rhea" id="RHEA:23560"/>
        <dbReference type="ChEBI" id="CHEBI:15378"/>
        <dbReference type="ChEBI" id="CHEBI:57918"/>
        <dbReference type="ChEBI" id="CHEBI:58115"/>
        <dbReference type="ChEBI" id="CHEBI:60487"/>
        <dbReference type="ChEBI" id="CHEBI:60493"/>
        <dbReference type="EC" id="2.7.8.26"/>
    </reaction>
</comment>
<dbReference type="RefSeq" id="WP_055423240.1">
    <property type="nucleotide sequence ID" value="NZ_CYHH01000004.1"/>
</dbReference>
<keyword evidence="13 19" id="KW-0472">Membrane</keyword>
<evidence type="ECO:0000256" key="13">
    <source>
        <dbReference type="ARBA" id="ARBA00023136"/>
    </source>
</evidence>
<feature type="transmembrane region" description="Helical" evidence="19">
    <location>
        <begin position="36"/>
        <end position="56"/>
    </location>
</feature>
<keyword evidence="10 19" id="KW-0812">Transmembrane</keyword>
<evidence type="ECO:0000256" key="5">
    <source>
        <dbReference type="ARBA" id="ARBA00013200"/>
    </source>
</evidence>
<dbReference type="Pfam" id="PF02654">
    <property type="entry name" value="CobS"/>
    <property type="match status" value="1"/>
</dbReference>
<dbReference type="PANTHER" id="PTHR34148">
    <property type="entry name" value="ADENOSYLCOBINAMIDE-GDP RIBAZOLETRANSFERASE"/>
    <property type="match status" value="1"/>
</dbReference>
<evidence type="ECO:0000256" key="15">
    <source>
        <dbReference type="ARBA" id="ARBA00032605"/>
    </source>
</evidence>
<protein>
    <recommendedName>
        <fullName evidence="6 19">Adenosylcobinamide-GDP ribazoletransferase</fullName>
        <ecNumber evidence="5 19">2.7.8.26</ecNumber>
    </recommendedName>
    <alternativeName>
        <fullName evidence="16 19">Cobalamin synthase</fullName>
    </alternativeName>
    <alternativeName>
        <fullName evidence="15 19">Cobalamin-5'-phosphate synthase</fullName>
    </alternativeName>
</protein>
<feature type="transmembrane region" description="Helical" evidence="19">
    <location>
        <begin position="142"/>
        <end position="164"/>
    </location>
</feature>
<comment type="subcellular location">
    <subcellularLocation>
        <location evidence="2 19">Cell membrane</location>
        <topology evidence="2 19">Multi-pass membrane protein</topology>
    </subcellularLocation>
</comment>
<keyword evidence="21" id="KW-1185">Reference proteome</keyword>
<keyword evidence="7 19" id="KW-1003">Cell membrane</keyword>
<dbReference type="NCBIfam" id="TIGR00317">
    <property type="entry name" value="cobS"/>
    <property type="match status" value="1"/>
</dbReference>
<evidence type="ECO:0000256" key="8">
    <source>
        <dbReference type="ARBA" id="ARBA00022573"/>
    </source>
</evidence>
<evidence type="ECO:0000256" key="9">
    <source>
        <dbReference type="ARBA" id="ARBA00022679"/>
    </source>
</evidence>
<evidence type="ECO:0000256" key="4">
    <source>
        <dbReference type="ARBA" id="ARBA00010561"/>
    </source>
</evidence>
<evidence type="ECO:0000256" key="12">
    <source>
        <dbReference type="ARBA" id="ARBA00022989"/>
    </source>
</evidence>
<evidence type="ECO:0000256" key="7">
    <source>
        <dbReference type="ARBA" id="ARBA00022475"/>
    </source>
</evidence>
<evidence type="ECO:0000313" key="20">
    <source>
        <dbReference type="EMBL" id="CUB06767.1"/>
    </source>
</evidence>
<evidence type="ECO:0000256" key="6">
    <source>
        <dbReference type="ARBA" id="ARBA00015850"/>
    </source>
</evidence>
<evidence type="ECO:0000256" key="3">
    <source>
        <dbReference type="ARBA" id="ARBA00004663"/>
    </source>
</evidence>
<dbReference type="EC" id="2.7.8.26" evidence="5 19"/>
<comment type="pathway">
    <text evidence="3 19">Cofactor biosynthesis; adenosylcobalamin biosynthesis; adenosylcobalamin from cob(II)yrinate a,c-diamide: step 7/7.</text>
</comment>
<evidence type="ECO:0000256" key="10">
    <source>
        <dbReference type="ARBA" id="ARBA00022692"/>
    </source>
</evidence>
<comment type="function">
    <text evidence="14 19">Joins adenosylcobinamide-GDP and alpha-ribazole to generate adenosylcobalamin (Ado-cobalamin). Also synthesizes adenosylcobalamin 5'-phosphate from adenosylcobinamide-GDP and alpha-ribazole 5'-phosphate.</text>
</comment>
<accession>A0A0K6ITW5</accession>
<evidence type="ECO:0000256" key="1">
    <source>
        <dbReference type="ARBA" id="ARBA00001946"/>
    </source>
</evidence>
<evidence type="ECO:0000256" key="16">
    <source>
        <dbReference type="ARBA" id="ARBA00032853"/>
    </source>
</evidence>
<gene>
    <name evidence="19" type="primary">cobS</name>
    <name evidence="20" type="ORF">Ga0061068_10436</name>
</gene>
<dbReference type="HAMAP" id="MF_00719">
    <property type="entry name" value="CobS"/>
    <property type="match status" value="1"/>
</dbReference>
<dbReference type="OrthoDB" id="9794626at2"/>
<dbReference type="UniPathway" id="UPA00148">
    <property type="reaction ID" value="UER00238"/>
</dbReference>
<feature type="transmembrane region" description="Helical" evidence="19">
    <location>
        <begin position="206"/>
        <end position="224"/>
    </location>
</feature>
<comment type="catalytic activity">
    <reaction evidence="17 19">
        <text>alpha-ribazole + adenosylcob(III)inamide-GDP = adenosylcob(III)alamin + GMP + H(+)</text>
        <dbReference type="Rhea" id="RHEA:16049"/>
        <dbReference type="ChEBI" id="CHEBI:10329"/>
        <dbReference type="ChEBI" id="CHEBI:15378"/>
        <dbReference type="ChEBI" id="CHEBI:18408"/>
        <dbReference type="ChEBI" id="CHEBI:58115"/>
        <dbReference type="ChEBI" id="CHEBI:60487"/>
        <dbReference type="EC" id="2.7.8.26"/>
    </reaction>
</comment>
<dbReference type="InterPro" id="IPR003805">
    <property type="entry name" value="CobS"/>
</dbReference>